<protein>
    <submittedName>
        <fullName evidence="2">Uncharacterized protein</fullName>
    </submittedName>
</protein>
<organism evidence="2 3">
    <name type="scientific">Vibrio mangrovi</name>
    <dbReference type="NCBI Taxonomy" id="474394"/>
    <lineage>
        <taxon>Bacteria</taxon>
        <taxon>Pseudomonadati</taxon>
        <taxon>Pseudomonadota</taxon>
        <taxon>Gammaproteobacteria</taxon>
        <taxon>Vibrionales</taxon>
        <taxon>Vibrionaceae</taxon>
        <taxon>Vibrio</taxon>
    </lineage>
</organism>
<evidence type="ECO:0000313" key="4">
    <source>
        <dbReference type="Proteomes" id="UP001283366"/>
    </source>
</evidence>
<reference evidence="1 4" key="2">
    <citation type="submission" date="2023-11" db="EMBL/GenBank/DDBJ databases">
        <title>Plant-associative lifestyle of Vibrio porteresiae and its evolutionary dynamics.</title>
        <authorList>
            <person name="Rameshkumar N."/>
            <person name="Kirti K."/>
        </authorList>
    </citation>
    <scope>NUCLEOTIDE SEQUENCE [LARGE SCALE GENOMIC DNA]</scope>
    <source>
        <strain evidence="1 4">MSSRF38</strain>
    </source>
</reference>
<evidence type="ECO:0000313" key="3">
    <source>
        <dbReference type="Proteomes" id="UP000196125"/>
    </source>
</evidence>
<evidence type="ECO:0000313" key="1">
    <source>
        <dbReference type="EMBL" id="MDW6002316.1"/>
    </source>
</evidence>
<sequence length="140" mass="15512">MLNEITWDVAPTLQDNTSVNMPSISSLGLPLAHLSDATIRDYSLFWRKHRGLPAKTALVLTAIAKNPGIKTNEIRSLARDCSNVPSLVDDINKKIMNKGLMIIRQEPVGVAPNESFHHWYLVQAPIQDVPVSMSVNDPVM</sequence>
<dbReference type="OrthoDB" id="5905829at2"/>
<proteinExistence type="predicted"/>
<dbReference type="RefSeq" id="WP_087483023.1">
    <property type="nucleotide sequence ID" value="NZ_AP024883.1"/>
</dbReference>
<gene>
    <name evidence="1" type="ORF">SBX37_05485</name>
    <name evidence="2" type="ORF">VIM7927_04391</name>
</gene>
<accession>A0A1Y6IZG9</accession>
<reference evidence="2 3" key="1">
    <citation type="submission" date="2017-05" db="EMBL/GenBank/DDBJ databases">
        <authorList>
            <person name="Song R."/>
            <person name="Chenine A.L."/>
            <person name="Ruprecht R.M."/>
        </authorList>
    </citation>
    <scope>NUCLEOTIDE SEQUENCE [LARGE SCALE GENOMIC DNA]</scope>
    <source>
        <strain evidence="2 3">CECT 7927</strain>
    </source>
</reference>
<dbReference type="Proteomes" id="UP001283366">
    <property type="component" value="Unassembled WGS sequence"/>
</dbReference>
<dbReference type="EMBL" id="JAWRCO010000001">
    <property type="protein sequence ID" value="MDW6002316.1"/>
    <property type="molecule type" value="Genomic_DNA"/>
</dbReference>
<evidence type="ECO:0000313" key="2">
    <source>
        <dbReference type="EMBL" id="SMS03028.1"/>
    </source>
</evidence>
<dbReference type="Proteomes" id="UP000196125">
    <property type="component" value="Unassembled WGS sequence"/>
</dbReference>
<keyword evidence="4" id="KW-1185">Reference proteome</keyword>
<dbReference type="AlphaFoldDB" id="A0A1Y6IZG9"/>
<name>A0A1Y6IZG9_9VIBR</name>
<dbReference type="EMBL" id="FXXI01000016">
    <property type="protein sequence ID" value="SMS03028.1"/>
    <property type="molecule type" value="Genomic_DNA"/>
</dbReference>